<evidence type="ECO:0000256" key="2">
    <source>
        <dbReference type="PROSITE-ProRule" id="PRU00591"/>
    </source>
</evidence>
<evidence type="ECO:0000313" key="6">
    <source>
        <dbReference type="Proteomes" id="UP000191154"/>
    </source>
</evidence>
<dbReference type="AlphaFoldDB" id="A0A1S8NJU7"/>
<keyword evidence="1" id="KW-0677">Repeat</keyword>
<dbReference type="EC" id="3.5.1.28" evidence="5"/>
<proteinExistence type="predicted"/>
<dbReference type="STRING" id="169679.CSACC_41700"/>
<dbReference type="Proteomes" id="UP000191154">
    <property type="component" value="Unassembled WGS sequence"/>
</dbReference>
<dbReference type="Gene3D" id="2.60.40.2700">
    <property type="match status" value="1"/>
</dbReference>
<feature type="repeat" description="Cell wall-binding" evidence="2">
    <location>
        <begin position="389"/>
        <end position="408"/>
    </location>
</feature>
<feature type="chain" id="PRO_5039692111" evidence="4">
    <location>
        <begin position="21"/>
        <end position="489"/>
    </location>
</feature>
<dbReference type="Pfam" id="PF01473">
    <property type="entry name" value="Choline_bind_1"/>
    <property type="match status" value="1"/>
</dbReference>
<gene>
    <name evidence="5" type="primary">lytA_15</name>
    <name evidence="5" type="ORF">CLOSAC_07820</name>
</gene>
<organism evidence="5 6">
    <name type="scientific">Clostridium saccharobutylicum</name>
    <dbReference type="NCBI Taxonomy" id="169679"/>
    <lineage>
        <taxon>Bacteria</taxon>
        <taxon>Bacillati</taxon>
        <taxon>Bacillota</taxon>
        <taxon>Clostridia</taxon>
        <taxon>Eubacteriales</taxon>
        <taxon>Clostridiaceae</taxon>
        <taxon>Clostridium</taxon>
    </lineage>
</organism>
<dbReference type="EMBL" id="LZYZ01000001">
    <property type="protein sequence ID" value="OOM16511.1"/>
    <property type="molecule type" value="Genomic_DNA"/>
</dbReference>
<evidence type="ECO:0000256" key="4">
    <source>
        <dbReference type="SAM" id="SignalP"/>
    </source>
</evidence>
<feature type="repeat" description="Cell wall-binding" evidence="2">
    <location>
        <begin position="449"/>
        <end position="468"/>
    </location>
</feature>
<comment type="caution">
    <text evidence="5">The sequence shown here is derived from an EMBL/GenBank/DDBJ whole genome shotgun (WGS) entry which is preliminary data.</text>
</comment>
<keyword evidence="5" id="KW-0378">Hydrolase</keyword>
<feature type="compositionally biased region" description="Low complexity" evidence="3">
    <location>
        <begin position="171"/>
        <end position="182"/>
    </location>
</feature>
<feature type="repeat" description="Cell wall-binding" evidence="2">
    <location>
        <begin position="429"/>
        <end position="448"/>
    </location>
</feature>
<dbReference type="Gene3D" id="2.10.270.10">
    <property type="entry name" value="Cholin Binding"/>
    <property type="match status" value="3"/>
</dbReference>
<name>A0A1S8NJU7_CLOSA</name>
<dbReference type="InterPro" id="IPR018337">
    <property type="entry name" value="Cell_wall/Cho-bd_repeat"/>
</dbReference>
<feature type="region of interest" description="Disordered" evidence="3">
    <location>
        <begin position="157"/>
        <end position="197"/>
    </location>
</feature>
<feature type="signal peptide" evidence="4">
    <location>
        <begin position="1"/>
        <end position="20"/>
    </location>
</feature>
<dbReference type="GO" id="GO:0008745">
    <property type="term" value="F:N-acetylmuramoyl-L-alanine amidase activity"/>
    <property type="evidence" value="ECO:0007669"/>
    <property type="project" value="UniProtKB-EC"/>
</dbReference>
<evidence type="ECO:0000256" key="1">
    <source>
        <dbReference type="ARBA" id="ARBA00022737"/>
    </source>
</evidence>
<keyword evidence="4" id="KW-0732">Signal</keyword>
<accession>A0A1S8NJU7</accession>
<evidence type="ECO:0000256" key="3">
    <source>
        <dbReference type="SAM" id="MobiDB-lite"/>
    </source>
</evidence>
<feature type="repeat" description="Cell wall-binding" evidence="2">
    <location>
        <begin position="409"/>
        <end position="428"/>
    </location>
</feature>
<reference evidence="5 6" key="1">
    <citation type="submission" date="2016-05" db="EMBL/GenBank/DDBJ databases">
        <title>Microbial solvent formation.</title>
        <authorList>
            <person name="Poehlein A."/>
            <person name="Montoya Solano J.D."/>
            <person name="Flitsch S."/>
            <person name="Krabben P."/>
            <person name="Duerre P."/>
            <person name="Daniel R."/>
        </authorList>
    </citation>
    <scope>NUCLEOTIDE SEQUENCE [LARGE SCALE GENOMIC DNA]</scope>
    <source>
        <strain evidence="5 6">L1-8</strain>
    </source>
</reference>
<dbReference type="SUPFAM" id="SSF69360">
    <property type="entry name" value="Cell wall binding repeat"/>
    <property type="match status" value="1"/>
</dbReference>
<evidence type="ECO:0000313" key="5">
    <source>
        <dbReference type="EMBL" id="OOM16511.1"/>
    </source>
</evidence>
<dbReference type="Pfam" id="PF19127">
    <property type="entry name" value="Choline_bind_3"/>
    <property type="match status" value="1"/>
</dbReference>
<dbReference type="PROSITE" id="PS51170">
    <property type="entry name" value="CW"/>
    <property type="match status" value="4"/>
</dbReference>
<dbReference type="RefSeq" id="WP_077864215.1">
    <property type="nucleotide sequence ID" value="NZ_LZYZ01000001.1"/>
</dbReference>
<sequence>MKKNMHIRTLAIVVATLTSAQISGVATSMTEKHNVAYAAENSEQANDLSLQLSNAVALSVDSTTGQAVTPQPDPFTTKAIKSVYISGTERVGKTLTANVDYNTGVVIPSVKYQWLKCSSSNGTYHEISGATDSKYELDNADRDDYIKVRVTSTINDSDTITSSRTGDISKKSSSSSSSSKSSTADSDEIESDIRNADSNEIVTETIYDEPKIKQEVFETLQNHSDITLDFVGNDYEWIFKGKDIKDPSDLDGSLDTRIDTTSPNESDIKKLTNGVDVINLYFNHSGKLPGKAEIKYNIGSDYNGDLMYVYYYNDDTKELELVQSGARVKDGNVEFTIEHCSDYVLSKVPILGAKGNDNINNVVVTTQSQNQWKQLNDGTWQYIENGSSVKGWKYINSKWYYMNENGVMQTNWLYDGGKWYYLNSSGDMATEWKQLGSTWYYLGSDGVMLTGWICLGVNWYYLDSNGAMVTGSKVINGQRYLFNDSGIWQ</sequence>
<protein>
    <submittedName>
        <fullName evidence="5">Autolysin</fullName>
        <ecNumber evidence="5">3.5.1.28</ecNumber>
    </submittedName>
</protein>